<evidence type="ECO:0000313" key="5">
    <source>
        <dbReference type="Proteomes" id="UP000192980"/>
    </source>
</evidence>
<evidence type="ECO:0000256" key="1">
    <source>
        <dbReference type="ARBA" id="ARBA00004370"/>
    </source>
</evidence>
<dbReference type="GO" id="GO:0019867">
    <property type="term" value="C:outer membrane"/>
    <property type="evidence" value="ECO:0007669"/>
    <property type="project" value="InterPro"/>
</dbReference>
<sequence length="426" mass="48625">MKLQKYLTKKNGFFYDILDMQGNNLQLATPFSGTYFNSLFMAFNFIRNTSLISIIILGILPTKESFAQDNNIIKKTMKKFLSTEKDSTKNGSFMVIPAVGYAQETGLEYGIASTYNFFTDKNNPESRTSNIILIGTLTTKNQKNIKLITDIWTKENKYHILSELRYRDWPFNFYGIGSETWAKDEDFLEQKLVRAKIDVEQKIAPKLYAGVNANFEYFKFEDRDAGGIFEQSAITGKTGGQYLALGVSTLYDNRNTTTYTTKGVYGRVKYAYAPKFWKGENFNGGQLEADVRGFHPLSNKVTLAGQLLYRGTYGKDIPFYVYRDLGGDMSMRGYYLGRYKDKNYAAAQAEIRYRFMPRFGVVGFAGTGSTFSPQHDLRLVPSYGAGIRYFFSLEHNSTIRFDYAYGEKRSGEKKQSGFYLSISEAF</sequence>
<comment type="subcellular location">
    <subcellularLocation>
        <location evidence="1">Membrane</location>
    </subcellularLocation>
</comment>
<dbReference type="AlphaFoldDB" id="A0A1X7J3M4"/>
<feature type="domain" description="Bacterial surface antigen (D15)" evidence="3">
    <location>
        <begin position="149"/>
        <end position="426"/>
    </location>
</feature>
<dbReference type="Proteomes" id="UP000192980">
    <property type="component" value="Unassembled WGS sequence"/>
</dbReference>
<evidence type="ECO:0000259" key="3">
    <source>
        <dbReference type="Pfam" id="PF01103"/>
    </source>
</evidence>
<dbReference type="STRING" id="561061.SAMN05660862_1405"/>
<organism evidence="4 5">
    <name type="scientific">Sphingobacterium psychroaquaticum</name>
    <dbReference type="NCBI Taxonomy" id="561061"/>
    <lineage>
        <taxon>Bacteria</taxon>
        <taxon>Pseudomonadati</taxon>
        <taxon>Bacteroidota</taxon>
        <taxon>Sphingobacteriia</taxon>
        <taxon>Sphingobacteriales</taxon>
        <taxon>Sphingobacteriaceae</taxon>
        <taxon>Sphingobacterium</taxon>
    </lineage>
</organism>
<dbReference type="OrthoDB" id="9771071at2"/>
<proteinExistence type="predicted"/>
<evidence type="ECO:0000313" key="4">
    <source>
        <dbReference type="EMBL" id="SMG22181.1"/>
    </source>
</evidence>
<keyword evidence="5" id="KW-1185">Reference proteome</keyword>
<keyword evidence="2" id="KW-0472">Membrane</keyword>
<reference evidence="4 5" key="1">
    <citation type="submission" date="2017-04" db="EMBL/GenBank/DDBJ databases">
        <authorList>
            <person name="Afonso C.L."/>
            <person name="Miller P.J."/>
            <person name="Scott M.A."/>
            <person name="Spackman E."/>
            <person name="Goraichik I."/>
            <person name="Dimitrov K.M."/>
            <person name="Suarez D.L."/>
            <person name="Swayne D.E."/>
        </authorList>
    </citation>
    <scope>NUCLEOTIDE SEQUENCE [LARGE SCALE GENOMIC DNA]</scope>
    <source>
        <strain evidence="4 5">DSM 22418</strain>
    </source>
</reference>
<evidence type="ECO:0000256" key="2">
    <source>
        <dbReference type="ARBA" id="ARBA00023136"/>
    </source>
</evidence>
<accession>A0A1X7J3M4</accession>
<protein>
    <recommendedName>
        <fullName evidence="3">Bacterial surface antigen (D15) domain-containing protein</fullName>
    </recommendedName>
</protein>
<gene>
    <name evidence="4" type="ORF">SAMN05660862_1405</name>
</gene>
<name>A0A1X7J3M4_9SPHI</name>
<dbReference type="EMBL" id="FXAU01000002">
    <property type="protein sequence ID" value="SMG22181.1"/>
    <property type="molecule type" value="Genomic_DNA"/>
</dbReference>
<dbReference type="Pfam" id="PF01103">
    <property type="entry name" value="Omp85"/>
    <property type="match status" value="1"/>
</dbReference>
<dbReference type="Gene3D" id="2.40.160.50">
    <property type="entry name" value="membrane protein fhac: a member of the omp85/tpsb transporter family"/>
    <property type="match status" value="1"/>
</dbReference>
<dbReference type="RefSeq" id="WP_144036521.1">
    <property type="nucleotide sequence ID" value="NZ_FXAU01000002.1"/>
</dbReference>
<dbReference type="InterPro" id="IPR000184">
    <property type="entry name" value="Bac_surfAg_D15"/>
</dbReference>